<dbReference type="EMBL" id="ANAH02000071">
    <property type="protein sequence ID" value="EPX55604.1"/>
    <property type="molecule type" value="Genomic_DNA"/>
</dbReference>
<dbReference type="Proteomes" id="UP000011682">
    <property type="component" value="Unassembled WGS sequence"/>
</dbReference>
<protein>
    <submittedName>
        <fullName evidence="1">Uncharacterized protein</fullName>
    </submittedName>
</protein>
<keyword evidence="2" id="KW-1185">Reference proteome</keyword>
<accession>S9Q2V3</accession>
<comment type="caution">
    <text evidence="1">The sequence shown here is derived from an EMBL/GenBank/DDBJ whole genome shotgun (WGS) entry which is preliminary data.</text>
</comment>
<proteinExistence type="predicted"/>
<name>S9Q2V3_CYSF2</name>
<evidence type="ECO:0000313" key="2">
    <source>
        <dbReference type="Proteomes" id="UP000011682"/>
    </source>
</evidence>
<organism evidence="1 2">
    <name type="scientific">Cystobacter fuscus (strain ATCC 25194 / DSM 2262 / NBRC 100088 / M29)</name>
    <dbReference type="NCBI Taxonomy" id="1242864"/>
    <lineage>
        <taxon>Bacteria</taxon>
        <taxon>Pseudomonadati</taxon>
        <taxon>Myxococcota</taxon>
        <taxon>Myxococcia</taxon>
        <taxon>Myxococcales</taxon>
        <taxon>Cystobacterineae</taxon>
        <taxon>Archangiaceae</taxon>
        <taxon>Cystobacter</taxon>
    </lineage>
</organism>
<sequence length="42" mass="4232">MGALGVLAAEVGSLMILISFRGLGPVKTPGDESANHAARRAP</sequence>
<evidence type="ECO:0000313" key="1">
    <source>
        <dbReference type="EMBL" id="EPX55604.1"/>
    </source>
</evidence>
<reference evidence="1" key="1">
    <citation type="submission" date="2013-05" db="EMBL/GenBank/DDBJ databases">
        <title>Genome assembly of Cystobacter fuscus DSM 2262.</title>
        <authorList>
            <person name="Sharma G."/>
            <person name="Khatri I."/>
            <person name="Kaur C."/>
            <person name="Mayilraj S."/>
            <person name="Subramanian S."/>
        </authorList>
    </citation>
    <scope>NUCLEOTIDE SEQUENCE [LARGE SCALE GENOMIC DNA]</scope>
    <source>
        <strain evidence="1">DSM 2262</strain>
    </source>
</reference>
<gene>
    <name evidence="1" type="ORF">D187_009215</name>
</gene>
<dbReference type="AlphaFoldDB" id="S9Q2V3"/>